<evidence type="ECO:0000313" key="2">
    <source>
        <dbReference type="EMBL" id="KPL06425.1"/>
    </source>
</evidence>
<reference evidence="2 3" key="1">
    <citation type="journal article" date="2015" name="Microbiome">
        <title>Genomic resolution of linkages in carbon, nitrogen, and sulfur cycling among widespread estuary sediment bacteria.</title>
        <authorList>
            <person name="Baker B.J."/>
            <person name="Lazar C.S."/>
            <person name="Teske A.P."/>
            <person name="Dick G.J."/>
        </authorList>
    </citation>
    <scope>NUCLEOTIDE SEQUENCE [LARGE SCALE GENOMIC DNA]</scope>
    <source>
        <strain evidence="2">SM1_40</strain>
    </source>
</reference>
<sequence length="72" mass="7490">QGAGIQAAQNIAQRGVTHVITGHCGPKAFRTLAAGQIKVVVGATGTVREAIEQFRQGKLAVVTGPDKESHWA</sequence>
<evidence type="ECO:0000313" key="3">
    <source>
        <dbReference type="Proteomes" id="UP000051035"/>
    </source>
</evidence>
<dbReference type="SUPFAM" id="SSF53146">
    <property type="entry name" value="Nitrogenase accessory factor-like"/>
    <property type="match status" value="1"/>
</dbReference>
<gene>
    <name evidence="2" type="ORF">AMJ71_09660</name>
</gene>
<feature type="non-terminal residue" evidence="2">
    <location>
        <position position="1"/>
    </location>
</feature>
<evidence type="ECO:0000259" key="1">
    <source>
        <dbReference type="Pfam" id="PF02579"/>
    </source>
</evidence>
<dbReference type="AlphaFoldDB" id="A0A0S8J9J4"/>
<dbReference type="InterPro" id="IPR036105">
    <property type="entry name" value="DiNase_FeMo-co_biosyn_sf"/>
</dbReference>
<dbReference type="EMBL" id="LJVA01000143">
    <property type="protein sequence ID" value="KPL06425.1"/>
    <property type="molecule type" value="Genomic_DNA"/>
</dbReference>
<dbReference type="Gene3D" id="3.30.420.130">
    <property type="entry name" value="Dinitrogenase iron-molybdenum cofactor biosynthesis domain"/>
    <property type="match status" value="1"/>
</dbReference>
<protein>
    <submittedName>
        <fullName evidence="2">Dinitrogenase iron-molybdenum cofactor biosynthesis protein</fullName>
    </submittedName>
</protein>
<accession>A0A0S8J9J4</accession>
<dbReference type="InterPro" id="IPR003731">
    <property type="entry name" value="Di-Nase_FeMo-co_biosynth"/>
</dbReference>
<name>A0A0S8J9J4_UNCT6</name>
<dbReference type="PANTHER" id="PTHR42983">
    <property type="entry name" value="DINITROGENASE IRON-MOLYBDENUM COFACTOR PROTEIN-RELATED"/>
    <property type="match status" value="1"/>
</dbReference>
<dbReference type="Proteomes" id="UP000051035">
    <property type="component" value="Unassembled WGS sequence"/>
</dbReference>
<dbReference type="Pfam" id="PF02579">
    <property type="entry name" value="Nitro_FeMo-Co"/>
    <property type="match status" value="1"/>
</dbReference>
<proteinExistence type="predicted"/>
<organism evidence="2 3">
    <name type="scientific">candidate division TA06 bacterium SM1_40</name>
    <dbReference type="NCBI Taxonomy" id="1703773"/>
    <lineage>
        <taxon>Bacteria</taxon>
        <taxon>Bacteria division TA06</taxon>
    </lineage>
</organism>
<dbReference type="PANTHER" id="PTHR42983:SF1">
    <property type="entry name" value="IRON-MOLYBDENUM PROTEIN"/>
    <property type="match status" value="1"/>
</dbReference>
<comment type="caution">
    <text evidence="2">The sequence shown here is derived from an EMBL/GenBank/DDBJ whole genome shotgun (WGS) entry which is preliminary data.</text>
</comment>
<feature type="domain" description="Dinitrogenase iron-molybdenum cofactor biosynthesis" evidence="1">
    <location>
        <begin position="2"/>
        <end position="55"/>
    </location>
</feature>